<dbReference type="AlphaFoldDB" id="A0A1B6KUR3"/>
<gene>
    <name evidence="1" type="ORF">g.52666</name>
</gene>
<organism evidence="1">
    <name type="scientific">Graphocephala atropunctata</name>
    <dbReference type="NCBI Taxonomy" id="36148"/>
    <lineage>
        <taxon>Eukaryota</taxon>
        <taxon>Metazoa</taxon>
        <taxon>Ecdysozoa</taxon>
        <taxon>Arthropoda</taxon>
        <taxon>Hexapoda</taxon>
        <taxon>Insecta</taxon>
        <taxon>Pterygota</taxon>
        <taxon>Neoptera</taxon>
        <taxon>Paraneoptera</taxon>
        <taxon>Hemiptera</taxon>
        <taxon>Auchenorrhyncha</taxon>
        <taxon>Membracoidea</taxon>
        <taxon>Cicadellidae</taxon>
        <taxon>Cicadellinae</taxon>
        <taxon>Cicadellini</taxon>
        <taxon>Graphocephala</taxon>
    </lineage>
</organism>
<evidence type="ECO:0000313" key="1">
    <source>
        <dbReference type="EMBL" id="JAT15189.1"/>
    </source>
</evidence>
<accession>A0A1B6KUR3</accession>
<reference evidence="1" key="1">
    <citation type="submission" date="2015-11" db="EMBL/GenBank/DDBJ databases">
        <title>De novo transcriptome assembly of four potential Pierce s Disease insect vectors from Arizona vineyards.</title>
        <authorList>
            <person name="Tassone E.E."/>
        </authorList>
    </citation>
    <scope>NUCLEOTIDE SEQUENCE</scope>
</reference>
<sequence length="126" mass="13646">MASGTAVKDYHNMDTIKLERVYVPTLSSSSGPLVVMTTQRTPKTALQLMAKPVHHVAEVVVKTALDCKRVALQIATVLLAKLVSLGRSLMKYVKKDFAKKEGVPLKGVVIYKGAAKGMGRIVKNVL</sequence>
<protein>
    <submittedName>
        <fullName evidence="1">Uncharacterized protein</fullName>
    </submittedName>
</protein>
<proteinExistence type="predicted"/>
<dbReference type="EMBL" id="GEBQ01024788">
    <property type="protein sequence ID" value="JAT15189.1"/>
    <property type="molecule type" value="Transcribed_RNA"/>
</dbReference>
<name>A0A1B6KUR3_9HEMI</name>